<dbReference type="GO" id="GO:0008757">
    <property type="term" value="F:S-adenosylmethionine-dependent methyltransferase activity"/>
    <property type="evidence" value="ECO:0007669"/>
    <property type="project" value="InterPro"/>
</dbReference>
<dbReference type="Gene3D" id="3.40.50.150">
    <property type="entry name" value="Vaccinia Virus protein VP39"/>
    <property type="match status" value="1"/>
</dbReference>
<evidence type="ECO:0000313" key="3">
    <source>
        <dbReference type="EMBL" id="CAB9505098.1"/>
    </source>
</evidence>
<dbReference type="OrthoDB" id="442731at2759"/>
<dbReference type="PROSITE" id="PS00022">
    <property type="entry name" value="EGF_1"/>
    <property type="match status" value="1"/>
</dbReference>
<evidence type="ECO:0000313" key="4">
    <source>
        <dbReference type="Proteomes" id="UP001153069"/>
    </source>
</evidence>
<reference evidence="3" key="1">
    <citation type="submission" date="2020-06" db="EMBL/GenBank/DDBJ databases">
        <authorList>
            <consortium name="Plant Systems Biology data submission"/>
        </authorList>
    </citation>
    <scope>NUCLEOTIDE SEQUENCE</scope>
    <source>
        <strain evidence="3">D6</strain>
    </source>
</reference>
<accession>A0A9N8DLD8</accession>
<evidence type="ECO:0000259" key="2">
    <source>
        <dbReference type="PROSITE" id="PS01186"/>
    </source>
</evidence>
<dbReference type="InterPro" id="IPR029063">
    <property type="entry name" value="SAM-dependent_MTases_sf"/>
</dbReference>
<dbReference type="InterPro" id="IPR013216">
    <property type="entry name" value="Methyltransf_11"/>
</dbReference>
<evidence type="ECO:0000259" key="1">
    <source>
        <dbReference type="PROSITE" id="PS00022"/>
    </source>
</evidence>
<protein>
    <recommendedName>
        <fullName evidence="1 2">EGF-like domain-containing protein</fullName>
    </recommendedName>
</protein>
<dbReference type="CDD" id="cd02440">
    <property type="entry name" value="AdoMet_MTases"/>
    <property type="match status" value="1"/>
</dbReference>
<dbReference type="EMBL" id="CAICTM010000217">
    <property type="protein sequence ID" value="CAB9505098.1"/>
    <property type="molecule type" value="Genomic_DNA"/>
</dbReference>
<dbReference type="Pfam" id="PF08241">
    <property type="entry name" value="Methyltransf_11"/>
    <property type="match status" value="1"/>
</dbReference>
<comment type="caution">
    <text evidence="3">The sequence shown here is derived from an EMBL/GenBank/DDBJ whole genome shotgun (WGS) entry which is preliminary data.</text>
</comment>
<dbReference type="Pfam" id="PF23106">
    <property type="entry name" value="EGF_Teneurin"/>
    <property type="match status" value="1"/>
</dbReference>
<dbReference type="InterPro" id="IPR000742">
    <property type="entry name" value="EGF"/>
</dbReference>
<name>A0A9N8DLD8_9STRA</name>
<dbReference type="SUPFAM" id="SSF53335">
    <property type="entry name" value="S-adenosyl-L-methionine-dependent methyltransferases"/>
    <property type="match status" value="1"/>
</dbReference>
<keyword evidence="4" id="KW-1185">Reference proteome</keyword>
<feature type="domain" description="EGF-like" evidence="1 2">
    <location>
        <begin position="130"/>
        <end position="141"/>
    </location>
</feature>
<gene>
    <name evidence="3" type="ORF">SEMRO_218_G090230.1</name>
</gene>
<organism evidence="3 4">
    <name type="scientific">Seminavis robusta</name>
    <dbReference type="NCBI Taxonomy" id="568900"/>
    <lineage>
        <taxon>Eukaryota</taxon>
        <taxon>Sar</taxon>
        <taxon>Stramenopiles</taxon>
        <taxon>Ochrophyta</taxon>
        <taxon>Bacillariophyta</taxon>
        <taxon>Bacillariophyceae</taxon>
        <taxon>Bacillariophycidae</taxon>
        <taxon>Naviculales</taxon>
        <taxon>Naviculaceae</taxon>
        <taxon>Seminavis</taxon>
    </lineage>
</organism>
<dbReference type="PROSITE" id="PS01186">
    <property type="entry name" value="EGF_2"/>
    <property type="match status" value="1"/>
</dbReference>
<dbReference type="Proteomes" id="UP001153069">
    <property type="component" value="Unassembled WGS sequence"/>
</dbReference>
<proteinExistence type="predicted"/>
<sequence length="454" mass="50146">MLKSIQRSKRGIGGSNASDARSTWRMVSLILLGLSLIAYRSIKSPFDASLGTRLKSSTSLLLTDLIYEPSPPQFSQANIARPICTEPTGGQCRVSNGPVPLSSLTNNGTNNCYTCDGRCSNHATCFFGTCMCHPGYEGPTCEDKMLIANPWYTADCPNLRDEVNTLNVNATNLGGVEFCHEGLAEHASLGTGLSYCAYLCYSNVAYGSAIVPHALWKKAQEAENNLWAKISRGNNDRYNDHFQGYAQYKCVPRDLGHVVEFGTGPWTQIRGLLSLRPDVKVKSYTVLEPGADFYIESVASCAYKTGKLSKHPDTSNFHDFPVFVKSSLGETAMATNLQFDTVMVSNVIEHVQNAVDFLHGIHKSLKPGGLLIFHDRYFSYPEAGDKVLGRNVFHPIRLTQRFFDLFLADFDIIFNNCEGEKTIHGWKQRNSGERGYYVVARKKVPATTGVASNE</sequence>
<dbReference type="CDD" id="cd00054">
    <property type="entry name" value="EGF_CA"/>
    <property type="match status" value="1"/>
</dbReference>
<dbReference type="AlphaFoldDB" id="A0A9N8DLD8"/>